<dbReference type="GO" id="GO:0003676">
    <property type="term" value="F:nucleic acid binding"/>
    <property type="evidence" value="ECO:0007669"/>
    <property type="project" value="InterPro"/>
</dbReference>
<name>A0A819ISV9_9BILA</name>
<dbReference type="InterPro" id="IPR036397">
    <property type="entry name" value="RNaseH_sf"/>
</dbReference>
<dbReference type="Proteomes" id="UP000663836">
    <property type="component" value="Unassembled WGS sequence"/>
</dbReference>
<reference evidence="2" key="1">
    <citation type="submission" date="2021-02" db="EMBL/GenBank/DDBJ databases">
        <authorList>
            <person name="Nowell W R."/>
        </authorList>
    </citation>
    <scope>NUCLEOTIDE SEQUENCE</scope>
</reference>
<gene>
    <name evidence="2" type="ORF">JBS370_LOCUS21832</name>
</gene>
<organism evidence="2 3">
    <name type="scientific">Rotaria sordida</name>
    <dbReference type="NCBI Taxonomy" id="392033"/>
    <lineage>
        <taxon>Eukaryota</taxon>
        <taxon>Metazoa</taxon>
        <taxon>Spiralia</taxon>
        <taxon>Gnathifera</taxon>
        <taxon>Rotifera</taxon>
        <taxon>Eurotatoria</taxon>
        <taxon>Bdelloidea</taxon>
        <taxon>Philodinida</taxon>
        <taxon>Philodinidae</taxon>
        <taxon>Rotaria</taxon>
    </lineage>
</organism>
<evidence type="ECO:0000256" key="1">
    <source>
        <dbReference type="SAM" id="Phobius"/>
    </source>
</evidence>
<comment type="caution">
    <text evidence="2">The sequence shown here is derived from an EMBL/GenBank/DDBJ whole genome shotgun (WGS) entry which is preliminary data.</text>
</comment>
<keyword evidence="1" id="KW-0812">Transmembrane</keyword>
<dbReference type="AlphaFoldDB" id="A0A819ISV9"/>
<feature type="transmembrane region" description="Helical" evidence="1">
    <location>
        <begin position="748"/>
        <end position="770"/>
    </location>
</feature>
<proteinExistence type="predicted"/>
<evidence type="ECO:0000313" key="2">
    <source>
        <dbReference type="EMBL" id="CAF3919311.1"/>
    </source>
</evidence>
<keyword evidence="1" id="KW-0472">Membrane</keyword>
<dbReference type="Gene3D" id="3.30.420.10">
    <property type="entry name" value="Ribonuclease H-like superfamily/Ribonuclease H"/>
    <property type="match status" value="1"/>
</dbReference>
<evidence type="ECO:0000313" key="3">
    <source>
        <dbReference type="Proteomes" id="UP000663836"/>
    </source>
</evidence>
<keyword evidence="1" id="KW-1133">Transmembrane helix</keyword>
<sequence>MASAQFQILSILCRTSRRVVNGALIEFAAMTILSPSALSRDVVSTYIGTAIEQFQKNTLDNFRPLYHFVSSLVEEQQFLSALGTNFYTRGVLGSNNFVTFSAIYPQQVDLTQSSFMSNETCQCNRTSDCVYPAGIYNQTRSIIPNEVFSLDVSPLFMIPGFQVGCLPQNALFQSTLECFYNQTCLDIVISLTGALRTVSPLNISNSYSQFSPTTTIAVLFDNLMIESWENSIHFATYFQTCAPKACSYSYVQRNPSLDQFEHLHDMYSSILLCPCRNSSIQRSTFISSEVQIHPFCTSHFVRDDRWLQYWTMKFLDGSIDPTPSFDFFDFRKNGFKFFNYVKILCDTVNISLANIVHSFQAKYFFSPQLITPLQLNETVQDWNASFRSQIYSLYPPKFYPMEESIRQSGSISRDIIEHSVVSNQINNTWILEYTTSYIGTNGRVPCDCMQAPYCIMPMLIYNECFYDEDCVQMLIDQRLCGNQNIYLPIDLDNITALDPNTLISFTPQDQLIDLMFSSLANQLVYTPNYTLYYAECQPEICTYTIDQELHAVARINLVIGLIGGLAVLLRILVPSFIKIIHLFYSFCYQQTRANQFHNQYMTSWKTDFSNLDENYILHNSPVSLNNGTCFCPSGEPNCTTMPIYYDSIGDPHVLPGIVLGCSIMNGLSQSTFECFYDDVCVNQLNELLGTSFTTFNLSATQFPPTTPIRSILDEGSIIALNLSANYSAYFQICAPSICQYHYIEQNGVVYIFTTLLGLYGGLTAGLHFFSKSNVNIAYYVYRIRLIYLFLQMPNTSPEKKEFRSLVLGLRALNPSWSASQISTFLRQSENPPLLKSRQLLTKVKRTLTRNTIDDRQRPGRPITISTPIFQQQVKTSMRLKRGAFIRNVTANLNKNGIRCSTYTVYKAARKLKLKWFKTRKSQKLSCQNKIERVECAKRLRSKFGVSRNAKNWKWDRVVNTDFSGVFTLQPFQNKRNDGIWAEENEAIPSSLINAPTDKFKKGIIFWGAISSNGLIPVDAPISLTKWLHEKQYHVKKTKKCT</sequence>
<accession>A0A819ISV9</accession>
<dbReference type="EMBL" id="CAJOBD010002953">
    <property type="protein sequence ID" value="CAF3919311.1"/>
    <property type="molecule type" value="Genomic_DNA"/>
</dbReference>
<protein>
    <submittedName>
        <fullName evidence="2">Uncharacterized protein</fullName>
    </submittedName>
</protein>